<proteinExistence type="predicted"/>
<name>R0F7K1_9BRAS</name>
<gene>
    <name evidence="1" type="ORF">CARUB_v10006281mg</name>
</gene>
<evidence type="ECO:0000313" key="1">
    <source>
        <dbReference type="EMBL" id="EOA17872.1"/>
    </source>
</evidence>
<protein>
    <submittedName>
        <fullName evidence="1">Uncharacterized protein</fullName>
    </submittedName>
</protein>
<accession>R0F7K1</accession>
<dbReference type="EMBL" id="KB870811">
    <property type="protein sequence ID" value="EOA17872.1"/>
    <property type="molecule type" value="Genomic_DNA"/>
</dbReference>
<evidence type="ECO:0000313" key="2">
    <source>
        <dbReference type="Proteomes" id="UP000029121"/>
    </source>
</evidence>
<organism evidence="1 2">
    <name type="scientific">Capsella rubella</name>
    <dbReference type="NCBI Taxonomy" id="81985"/>
    <lineage>
        <taxon>Eukaryota</taxon>
        <taxon>Viridiplantae</taxon>
        <taxon>Streptophyta</taxon>
        <taxon>Embryophyta</taxon>
        <taxon>Tracheophyta</taxon>
        <taxon>Spermatophyta</taxon>
        <taxon>Magnoliopsida</taxon>
        <taxon>eudicotyledons</taxon>
        <taxon>Gunneridae</taxon>
        <taxon>Pentapetalae</taxon>
        <taxon>rosids</taxon>
        <taxon>malvids</taxon>
        <taxon>Brassicales</taxon>
        <taxon>Brassicaceae</taxon>
        <taxon>Camelineae</taxon>
        <taxon>Capsella</taxon>
    </lineage>
</organism>
<sequence length="92" mass="10952">MQRSAQVWSKISLFFLSIRMCRYMDLVFQRLQLEHNQILMLWWYKYNLRTLPLDPPRVITHDCKSLNKHGILIPYLGAVVTEASSTFHLCLI</sequence>
<dbReference type="Proteomes" id="UP000029121">
    <property type="component" value="Unassembled WGS sequence"/>
</dbReference>
<reference evidence="2" key="1">
    <citation type="journal article" date="2013" name="Nat. Genet.">
        <title>The Capsella rubella genome and the genomic consequences of rapid mating system evolution.</title>
        <authorList>
            <person name="Slotte T."/>
            <person name="Hazzouri K.M."/>
            <person name="Agren J.A."/>
            <person name="Koenig D."/>
            <person name="Maumus F."/>
            <person name="Guo Y.L."/>
            <person name="Steige K."/>
            <person name="Platts A.E."/>
            <person name="Escobar J.S."/>
            <person name="Newman L.K."/>
            <person name="Wang W."/>
            <person name="Mandakova T."/>
            <person name="Vello E."/>
            <person name="Smith L.M."/>
            <person name="Henz S.R."/>
            <person name="Steffen J."/>
            <person name="Takuno S."/>
            <person name="Brandvain Y."/>
            <person name="Coop G."/>
            <person name="Andolfatto P."/>
            <person name="Hu T.T."/>
            <person name="Blanchette M."/>
            <person name="Clark R.M."/>
            <person name="Quesneville H."/>
            <person name="Nordborg M."/>
            <person name="Gaut B.S."/>
            <person name="Lysak M.A."/>
            <person name="Jenkins J."/>
            <person name="Grimwood J."/>
            <person name="Chapman J."/>
            <person name="Prochnik S."/>
            <person name="Shu S."/>
            <person name="Rokhsar D."/>
            <person name="Schmutz J."/>
            <person name="Weigel D."/>
            <person name="Wright S.I."/>
        </authorList>
    </citation>
    <scope>NUCLEOTIDE SEQUENCE [LARGE SCALE GENOMIC DNA]</scope>
    <source>
        <strain evidence="2">cv. Monte Gargano</strain>
    </source>
</reference>
<dbReference type="AlphaFoldDB" id="R0F7K1"/>
<keyword evidence="2" id="KW-1185">Reference proteome</keyword>